<dbReference type="RefSeq" id="WP_006439078.1">
    <property type="nucleotide sequence ID" value="NZ_DS995355.1"/>
</dbReference>
<keyword evidence="2 6" id="KW-0479">Metal-binding</keyword>
<dbReference type="Pfam" id="PF01432">
    <property type="entry name" value="Peptidase_M3"/>
    <property type="match status" value="1"/>
</dbReference>
<evidence type="ECO:0000256" key="6">
    <source>
        <dbReference type="RuleBase" id="RU003435"/>
    </source>
</evidence>
<reference evidence="8 9" key="2">
    <citation type="submission" date="2008-10" db="EMBL/GenBank/DDBJ databases">
        <title>Draft genome sequence of Clostridium hiranonis (DSM 13275).</title>
        <authorList>
            <person name="Sudarsanam P."/>
            <person name="Ley R."/>
            <person name="Guruge J."/>
            <person name="Turnbaugh P.J."/>
            <person name="Mahowald M."/>
            <person name="Liep D."/>
            <person name="Gordon J."/>
        </authorList>
    </citation>
    <scope>NUCLEOTIDE SEQUENCE [LARGE SCALE GENOMIC DNA]</scope>
    <source>
        <strain evidence="8 9">DSM 13275</strain>
    </source>
</reference>
<dbReference type="OrthoDB" id="9762795at2"/>
<evidence type="ECO:0000256" key="2">
    <source>
        <dbReference type="ARBA" id="ARBA00022723"/>
    </source>
</evidence>
<dbReference type="EMBL" id="ABWP01000007">
    <property type="protein sequence ID" value="EEA86181.1"/>
    <property type="molecule type" value="Genomic_DNA"/>
</dbReference>
<evidence type="ECO:0000256" key="1">
    <source>
        <dbReference type="ARBA" id="ARBA00022670"/>
    </source>
</evidence>
<dbReference type="Gene3D" id="1.10.1370.30">
    <property type="match status" value="1"/>
</dbReference>
<dbReference type="SUPFAM" id="SSF55486">
    <property type="entry name" value="Metalloproteases ('zincins'), catalytic domain"/>
    <property type="match status" value="1"/>
</dbReference>
<comment type="caution">
    <text evidence="8">The sequence shown here is derived from an EMBL/GenBank/DDBJ whole genome shotgun (WGS) entry which is preliminary data.</text>
</comment>
<evidence type="ECO:0000256" key="3">
    <source>
        <dbReference type="ARBA" id="ARBA00022801"/>
    </source>
</evidence>
<dbReference type="CDD" id="cd09606">
    <property type="entry name" value="M3B_PepF"/>
    <property type="match status" value="1"/>
</dbReference>
<keyword evidence="3 6" id="KW-0378">Hydrolase</keyword>
<dbReference type="InterPro" id="IPR001567">
    <property type="entry name" value="Pept_M3A_M3B_dom"/>
</dbReference>
<comment type="similarity">
    <text evidence="6">Belongs to the peptidase M3 family.</text>
</comment>
<dbReference type="GO" id="GO:0006508">
    <property type="term" value="P:proteolysis"/>
    <property type="evidence" value="ECO:0007669"/>
    <property type="project" value="UniProtKB-KW"/>
</dbReference>
<evidence type="ECO:0000259" key="7">
    <source>
        <dbReference type="Pfam" id="PF01432"/>
    </source>
</evidence>
<protein>
    <submittedName>
        <fullName evidence="8">Oligoendopeptidase, M3 family</fullName>
        <ecNumber evidence="8">3.4.24.-</ecNumber>
    </submittedName>
</protein>
<name>B6FWB1_PEPHT</name>
<proteinExistence type="inferred from homology"/>
<accession>B6FWB1</accession>
<dbReference type="GO" id="GO:0006518">
    <property type="term" value="P:peptide metabolic process"/>
    <property type="evidence" value="ECO:0007669"/>
    <property type="project" value="TreeGrafter"/>
</dbReference>
<dbReference type="STRING" id="500633.CLOHIR_00160"/>
<dbReference type="HOGENOM" id="CLU_030403_1_0_9"/>
<evidence type="ECO:0000313" key="9">
    <source>
        <dbReference type="Proteomes" id="UP000003178"/>
    </source>
</evidence>
<dbReference type="NCBIfam" id="TIGR02289">
    <property type="entry name" value="M3_not_pepF"/>
    <property type="match status" value="1"/>
</dbReference>
<dbReference type="GO" id="GO:0046872">
    <property type="term" value="F:metal ion binding"/>
    <property type="evidence" value="ECO:0007669"/>
    <property type="project" value="UniProtKB-UniRule"/>
</dbReference>
<feature type="domain" description="Peptidase M3A/M3B catalytic" evidence="7">
    <location>
        <begin position="165"/>
        <end position="539"/>
    </location>
</feature>
<dbReference type="MEROPS" id="M03.010"/>
<dbReference type="PANTHER" id="PTHR11804">
    <property type="entry name" value="PROTEASE M3 THIMET OLIGOPEPTIDASE-RELATED"/>
    <property type="match status" value="1"/>
</dbReference>
<evidence type="ECO:0000256" key="4">
    <source>
        <dbReference type="ARBA" id="ARBA00022833"/>
    </source>
</evidence>
<sequence>MKFSEYKYERPSFDDINKKIVLLIDEMKKSNDFEEFDKNIVEINKIRNHIESMKTLASLKYSINTHDESISLENKYWDERGPEYKKIDKLFYEAIVNSNFEKEIEQKYGKHFYKLVEFSLKEFSEDIVEELKIENKLCSEYTKLLASAKILYEGKYNNLSQMNKYMLSDNREERRKSSEQFYNYFESIEDKFDSVFDELVKVRDRIAKKLGYDNFVELGYIRMKRTEYNESDVVKFRDEVREKWIPLVYEFNNQKKKRLGIEELKYYDDDVEYPGWNMEPETDYDETIEAASKMYHELSKETGEFFDFMVENGFMDLETKESKGFGGYCTYIPEIKAPFIFSNFNKTFDDVDTLTHEAGHAFQLYMSRNIDMPEINFPTLDCCEIHSMSMELLTWPWMKLFFKDNDEKFKRTHMATIVRLIPYCMIVDEFQHIIYKNPELTPLERKSEWRRLEKIYTPWKDYDKNDFLEKGCWWFKQGHIFKNPFYYIDYALAEVCALQIWSDMEEDYDRVLNSYMEICKDAGKRSFVETVEKGNLKSPFEKGCLDNIIEKIYTWSIGKVYKK</sequence>
<dbReference type="GO" id="GO:0004222">
    <property type="term" value="F:metalloendopeptidase activity"/>
    <property type="evidence" value="ECO:0007669"/>
    <property type="project" value="InterPro"/>
</dbReference>
<comment type="cofactor">
    <cofactor evidence="6">
        <name>Zn(2+)</name>
        <dbReference type="ChEBI" id="CHEBI:29105"/>
    </cofactor>
    <text evidence="6">Binds 1 zinc ion.</text>
</comment>
<reference evidence="8 9" key="1">
    <citation type="submission" date="2008-09" db="EMBL/GenBank/DDBJ databases">
        <authorList>
            <person name="Fulton L."/>
            <person name="Clifton S."/>
            <person name="Fulton B."/>
            <person name="Xu J."/>
            <person name="Minx P."/>
            <person name="Pepin K.H."/>
            <person name="Johnson M."/>
            <person name="Thiruvilangam P."/>
            <person name="Bhonagiri V."/>
            <person name="Nash W.E."/>
            <person name="Mardis E.R."/>
            <person name="Wilson R.K."/>
        </authorList>
    </citation>
    <scope>NUCLEOTIDE SEQUENCE [LARGE SCALE GENOMIC DNA]</scope>
    <source>
        <strain evidence="8 9">DSM 13275</strain>
    </source>
</reference>
<dbReference type="AlphaFoldDB" id="B6FWB1"/>
<evidence type="ECO:0000256" key="5">
    <source>
        <dbReference type="ARBA" id="ARBA00023049"/>
    </source>
</evidence>
<dbReference type="eggNOG" id="COG1164">
    <property type="taxonomic scope" value="Bacteria"/>
</dbReference>
<keyword evidence="9" id="KW-1185">Reference proteome</keyword>
<dbReference type="InterPro" id="IPR011976">
    <property type="entry name" value="Pept_M3B_oligopep-rel"/>
</dbReference>
<evidence type="ECO:0000313" key="8">
    <source>
        <dbReference type="EMBL" id="EEA86181.1"/>
    </source>
</evidence>
<organism evidence="8 9">
    <name type="scientific">Peptacetobacter hiranonis (strain DSM 13275 / JCM 10541 / KCTC 15199 / TO-931)</name>
    <name type="common">Clostridium hiranonis</name>
    <dbReference type="NCBI Taxonomy" id="500633"/>
    <lineage>
        <taxon>Bacteria</taxon>
        <taxon>Bacillati</taxon>
        <taxon>Bacillota</taxon>
        <taxon>Clostridia</taxon>
        <taxon>Peptostreptococcales</taxon>
        <taxon>Peptostreptococcaceae</taxon>
        <taxon>Peptacetobacter</taxon>
    </lineage>
</organism>
<dbReference type="InterPro" id="IPR045090">
    <property type="entry name" value="Pept_M3A_M3B"/>
</dbReference>
<gene>
    <name evidence="8" type="ORF">CLOHIR_00160</name>
</gene>
<keyword evidence="5 6" id="KW-0482">Metalloprotease</keyword>
<keyword evidence="1 6" id="KW-0645">Protease</keyword>
<dbReference type="EC" id="3.4.24.-" evidence="8"/>
<dbReference type="PANTHER" id="PTHR11804:SF28">
    <property type="entry name" value="OLIGOENDOPEPTIDASE F"/>
    <property type="match status" value="1"/>
</dbReference>
<keyword evidence="4 6" id="KW-0862">Zinc</keyword>
<dbReference type="Proteomes" id="UP000003178">
    <property type="component" value="Unassembled WGS sequence"/>
</dbReference>